<feature type="region of interest" description="Disordered" evidence="1">
    <location>
        <begin position="40"/>
        <end position="128"/>
    </location>
</feature>
<dbReference type="KEGG" id="fam:OYT1_ch2118"/>
<proteinExistence type="predicted"/>
<dbReference type="STRING" id="1188319.OYT1_01109"/>
<gene>
    <name evidence="2" type="ORF">OYT1_ch2118</name>
</gene>
<dbReference type="Pfam" id="PF11306">
    <property type="entry name" value="DUF3108"/>
    <property type="match status" value="1"/>
</dbReference>
<dbReference type="Proteomes" id="UP000033070">
    <property type="component" value="Chromosome"/>
</dbReference>
<protein>
    <recommendedName>
        <fullName evidence="4">DUF3108 domain-containing protein</fullName>
    </recommendedName>
</protein>
<evidence type="ECO:0008006" key="4">
    <source>
        <dbReference type="Google" id="ProtNLM"/>
    </source>
</evidence>
<sequence>MTRIEQRHIVIALAASALLHLLLLWQVPLSLPEDEPDLPPLQAKLEKLPEPAAVPPKKVTKLNAKRPKPQPPAAAPVPQPEVATTDQADTAVPTEATAEPEPDSTMTAADSSPPEKSAPLEAEPPPLPKHAMLKYKVRLSDGGFDVGDVRHLLEIQDGHYTLTATIRTIGLARLVKNVLYNQTSRGTITHAGFQPDYAQEDKNLDGKNQNVEMFFDHTNHILRFSQGGETALTDDAQDRLSMLYQLSRFRLREEALPLAVTNGRKLERYRVSLDQEEEIMTPMGKLRTLPVRKIHGPDEEGLEIWLALEYRLLPVKVVRIERDGSINGVMVIQEIRLSDE</sequence>
<dbReference type="EMBL" id="AP018738">
    <property type="protein sequence ID" value="BBE51643.1"/>
    <property type="molecule type" value="Genomic_DNA"/>
</dbReference>
<organism evidence="2 3">
    <name type="scientific">Ferriphaselus amnicola</name>
    <dbReference type="NCBI Taxonomy" id="1188319"/>
    <lineage>
        <taxon>Bacteria</taxon>
        <taxon>Pseudomonadati</taxon>
        <taxon>Pseudomonadota</taxon>
        <taxon>Betaproteobacteria</taxon>
        <taxon>Nitrosomonadales</taxon>
        <taxon>Gallionellaceae</taxon>
        <taxon>Ferriphaselus</taxon>
    </lineage>
</organism>
<evidence type="ECO:0000256" key="1">
    <source>
        <dbReference type="SAM" id="MobiDB-lite"/>
    </source>
</evidence>
<feature type="compositionally biased region" description="Low complexity" evidence="1">
    <location>
        <begin position="111"/>
        <end position="121"/>
    </location>
</feature>
<dbReference type="InterPro" id="IPR021457">
    <property type="entry name" value="DUF3108"/>
</dbReference>
<dbReference type="AlphaFoldDB" id="A0A2Z6GDF3"/>
<evidence type="ECO:0000313" key="3">
    <source>
        <dbReference type="Proteomes" id="UP000033070"/>
    </source>
</evidence>
<reference evidence="2 3" key="1">
    <citation type="submission" date="2018-06" db="EMBL/GenBank/DDBJ databases">
        <title>OYT1 Genome Sequencing.</title>
        <authorList>
            <person name="Kato S."/>
            <person name="Itoh T."/>
            <person name="Ohkuma M."/>
        </authorList>
    </citation>
    <scope>NUCLEOTIDE SEQUENCE [LARGE SCALE GENOMIC DNA]</scope>
    <source>
        <strain evidence="2 3">OYT1</strain>
    </source>
</reference>
<accession>A0A2Z6GDF3</accession>
<name>A0A2Z6GDF3_9PROT</name>
<dbReference type="RefSeq" id="WP_062626293.1">
    <property type="nucleotide sequence ID" value="NZ_AP018738.1"/>
</dbReference>
<feature type="compositionally biased region" description="Basic residues" evidence="1">
    <location>
        <begin position="58"/>
        <end position="68"/>
    </location>
</feature>
<feature type="compositionally biased region" description="Pro residues" evidence="1">
    <location>
        <begin position="69"/>
        <end position="79"/>
    </location>
</feature>
<keyword evidence="3" id="KW-1185">Reference proteome</keyword>
<evidence type="ECO:0000313" key="2">
    <source>
        <dbReference type="EMBL" id="BBE51643.1"/>
    </source>
</evidence>